<accession>A0A150P6V7</accession>
<reference evidence="2 3" key="1">
    <citation type="submission" date="2014-02" db="EMBL/GenBank/DDBJ databases">
        <title>The small core and large imbalanced accessory genome model reveals a collaborative survival strategy of Sorangium cellulosum strains in nature.</title>
        <authorList>
            <person name="Han K."/>
            <person name="Peng R."/>
            <person name="Blom J."/>
            <person name="Li Y.-Z."/>
        </authorList>
    </citation>
    <scope>NUCLEOTIDE SEQUENCE [LARGE SCALE GENOMIC DNA]</scope>
    <source>
        <strain evidence="2 3">So0157-18</strain>
    </source>
</reference>
<name>A0A150P6V7_SORCE</name>
<dbReference type="Proteomes" id="UP000075604">
    <property type="component" value="Unassembled WGS sequence"/>
</dbReference>
<feature type="region of interest" description="Disordered" evidence="1">
    <location>
        <begin position="50"/>
        <end position="71"/>
    </location>
</feature>
<dbReference type="EMBL" id="JELX01003741">
    <property type="protein sequence ID" value="KYF51422.1"/>
    <property type="molecule type" value="Genomic_DNA"/>
</dbReference>
<evidence type="ECO:0000256" key="1">
    <source>
        <dbReference type="SAM" id="MobiDB-lite"/>
    </source>
</evidence>
<evidence type="ECO:0000313" key="3">
    <source>
        <dbReference type="Proteomes" id="UP000075604"/>
    </source>
</evidence>
<protein>
    <submittedName>
        <fullName evidence="2">Uncharacterized protein</fullName>
    </submittedName>
</protein>
<proteinExistence type="predicted"/>
<dbReference type="AlphaFoldDB" id="A0A150P6V7"/>
<organism evidence="2 3">
    <name type="scientific">Sorangium cellulosum</name>
    <name type="common">Polyangium cellulosum</name>
    <dbReference type="NCBI Taxonomy" id="56"/>
    <lineage>
        <taxon>Bacteria</taxon>
        <taxon>Pseudomonadati</taxon>
        <taxon>Myxococcota</taxon>
        <taxon>Polyangia</taxon>
        <taxon>Polyangiales</taxon>
        <taxon>Polyangiaceae</taxon>
        <taxon>Sorangium</taxon>
    </lineage>
</organism>
<sequence length="71" mass="7850">MHDEPKSYYESRPGTALQERRQKLFESGIAHRSIPAAEGEDPEYIVRQAPSAQIRDDPPDPLVGGADTVDS</sequence>
<comment type="caution">
    <text evidence="2">The sequence shown here is derived from an EMBL/GenBank/DDBJ whole genome shotgun (WGS) entry which is preliminary data.</text>
</comment>
<evidence type="ECO:0000313" key="2">
    <source>
        <dbReference type="EMBL" id="KYF51422.1"/>
    </source>
</evidence>
<gene>
    <name evidence="2" type="ORF">BE04_23210</name>
</gene>